<name>A0A109KR29_PSEFL</name>
<organism evidence="1 2">
    <name type="scientific">Pseudomonas fluorescens</name>
    <dbReference type="NCBI Taxonomy" id="294"/>
    <lineage>
        <taxon>Bacteria</taxon>
        <taxon>Pseudomonadati</taxon>
        <taxon>Pseudomonadota</taxon>
        <taxon>Gammaproteobacteria</taxon>
        <taxon>Pseudomonadales</taxon>
        <taxon>Pseudomonadaceae</taxon>
        <taxon>Pseudomonas</taxon>
    </lineage>
</organism>
<dbReference type="RefSeq" id="WP_155717284.1">
    <property type="nucleotide sequence ID" value="NZ_LCYC01000048.1"/>
</dbReference>
<dbReference type="Proteomes" id="UP000063434">
    <property type="component" value="Unassembled WGS sequence"/>
</dbReference>
<protein>
    <submittedName>
        <fullName evidence="1">Uncharacterized protein</fullName>
    </submittedName>
</protein>
<comment type="caution">
    <text evidence="1">The sequence shown here is derived from an EMBL/GenBank/DDBJ whole genome shotgun (WGS) entry which is preliminary data.</text>
</comment>
<dbReference type="PATRIC" id="fig|294.195.peg.4273"/>
<sequence length="54" mass="6500">MEETNDVESFKELYKFLDLIKINQKKIEESPNKELYLSEKAFSRGERIDEVIFD</sequence>
<reference evidence="1 2" key="1">
    <citation type="submission" date="2015-05" db="EMBL/GenBank/DDBJ databases">
        <title>A genomic and transcriptomic approach to investigate the blue pigment phenotype in Pseudomonas fluorescens.</title>
        <authorList>
            <person name="Andreani N.A."/>
            <person name="Cardazzo B."/>
        </authorList>
    </citation>
    <scope>NUCLEOTIDE SEQUENCE [LARGE SCALE GENOMIC DNA]</scope>
    <source>
        <strain evidence="1 2">Ps_40</strain>
    </source>
</reference>
<proteinExistence type="predicted"/>
<evidence type="ECO:0000313" key="1">
    <source>
        <dbReference type="EMBL" id="KWV73885.1"/>
    </source>
</evidence>
<dbReference type="AlphaFoldDB" id="A0A109KR29"/>
<dbReference type="EMBL" id="LCYC01000048">
    <property type="protein sequence ID" value="KWV73885.1"/>
    <property type="molecule type" value="Genomic_DNA"/>
</dbReference>
<gene>
    <name evidence="1" type="ORF">PFL603g_03998</name>
</gene>
<accession>A0A109KR29</accession>
<evidence type="ECO:0000313" key="2">
    <source>
        <dbReference type="Proteomes" id="UP000063434"/>
    </source>
</evidence>